<evidence type="ECO:0000313" key="1">
    <source>
        <dbReference type="EMBL" id="KAG0663114.1"/>
    </source>
</evidence>
<keyword evidence="2" id="KW-1185">Reference proteome</keyword>
<dbReference type="AlphaFoldDB" id="A0A9P6W400"/>
<comment type="caution">
    <text evidence="1">The sequence shown here is derived from an EMBL/GenBank/DDBJ whole genome shotgun (WGS) entry which is preliminary data.</text>
</comment>
<proteinExistence type="predicted"/>
<dbReference type="EMBL" id="PUHQ01000022">
    <property type="protein sequence ID" value="KAG0663114.1"/>
    <property type="molecule type" value="Genomic_DNA"/>
</dbReference>
<organism evidence="1 2">
    <name type="scientific">Rhodotorula mucilaginosa</name>
    <name type="common">Yeast</name>
    <name type="synonym">Rhodotorula rubra</name>
    <dbReference type="NCBI Taxonomy" id="5537"/>
    <lineage>
        <taxon>Eukaryota</taxon>
        <taxon>Fungi</taxon>
        <taxon>Dikarya</taxon>
        <taxon>Basidiomycota</taxon>
        <taxon>Pucciniomycotina</taxon>
        <taxon>Microbotryomycetes</taxon>
        <taxon>Sporidiobolales</taxon>
        <taxon>Sporidiobolaceae</taxon>
        <taxon>Rhodotorula</taxon>
    </lineage>
</organism>
<dbReference type="Proteomes" id="UP000777482">
    <property type="component" value="Unassembled WGS sequence"/>
</dbReference>
<name>A0A9P6W400_RHOMI</name>
<evidence type="ECO:0000313" key="2">
    <source>
        <dbReference type="Proteomes" id="UP000777482"/>
    </source>
</evidence>
<protein>
    <submittedName>
        <fullName evidence="1">Uncharacterized protein</fullName>
    </submittedName>
</protein>
<gene>
    <name evidence="1" type="ORF">C6P46_002957</name>
</gene>
<accession>A0A9P6W400</accession>
<reference evidence="1 2" key="1">
    <citation type="submission" date="2020-11" db="EMBL/GenBank/DDBJ databases">
        <title>Kefir isolates.</title>
        <authorList>
            <person name="Marcisauskas S."/>
            <person name="Kim Y."/>
            <person name="Blasche S."/>
        </authorList>
    </citation>
    <scope>NUCLEOTIDE SEQUENCE [LARGE SCALE GENOMIC DNA]</scope>
    <source>
        <strain evidence="1 2">KR</strain>
    </source>
</reference>
<sequence>MPPGLSPEDQAARVTANARGIFFFEIFHGQEGESDVRDRFYTFLQEIDDFLQVLTLGISADKPEDESITTACYRKLPAAHIGLLEEGNATAEGLHTEMEIFLYQKDLDIHADFVSTKFAGPACIRAADQSRHHVLRPFWPMALWTKRWCDEEFHPDGAWHVWLKDIHRNLITFQSPIGNLYRVRLQQYDLVAHQTAPQLGQPAKWLVKFIRCWQTDPADPNSPFTYADGASFCLTLEYHLEPPAPFHPVART</sequence>
<dbReference type="OrthoDB" id="10433590at2759"/>